<dbReference type="AlphaFoldDB" id="A0A811R762"/>
<feature type="compositionally biased region" description="Acidic residues" evidence="1">
    <location>
        <begin position="51"/>
        <end position="64"/>
    </location>
</feature>
<keyword evidence="3" id="KW-1185">Reference proteome</keyword>
<sequence>MWGNKGHTASQIHDQRQDRVTFFSSVLDGTRPTAVDAQPTRDRRPASPTLDDNESSELDGEEEEATPKHYPTRGGKQPVHKEPPKKKRKGTTTPPRKQGWVKIREPTTRPSGQSRDRRARDLWQAAQVQALCQGIRPLEEAPRASEDAAGPSDEDTQSSEPVNEGEPVVSPQASLSEMALGAPIGPRRSERQGPSREIPEGIEEIDWEPPRPWKAPPPAARTFLRRGDMLEVMEEEEASKQMKELQATLASASSQIQELMKTAEHRTCLLEQAAPAFAENKRLRESMEALERSLAGAHGDKEKLQSRVSELESKNWSLTEQLSTAVD</sequence>
<dbReference type="Proteomes" id="UP000604825">
    <property type="component" value="Unassembled WGS sequence"/>
</dbReference>
<feature type="compositionally biased region" description="Basic and acidic residues" evidence="1">
    <location>
        <begin position="137"/>
        <end position="146"/>
    </location>
</feature>
<evidence type="ECO:0000256" key="1">
    <source>
        <dbReference type="SAM" id="MobiDB-lite"/>
    </source>
</evidence>
<protein>
    <submittedName>
        <fullName evidence="2">Uncharacterized protein</fullName>
    </submittedName>
</protein>
<comment type="caution">
    <text evidence="2">The sequence shown here is derived from an EMBL/GenBank/DDBJ whole genome shotgun (WGS) entry which is preliminary data.</text>
</comment>
<evidence type="ECO:0000313" key="2">
    <source>
        <dbReference type="EMBL" id="CAD6265891.1"/>
    </source>
</evidence>
<gene>
    <name evidence="2" type="ORF">NCGR_LOCUS49196</name>
</gene>
<feature type="compositionally biased region" description="Pro residues" evidence="1">
    <location>
        <begin position="210"/>
        <end position="219"/>
    </location>
</feature>
<feature type="compositionally biased region" description="Basic and acidic residues" evidence="1">
    <location>
        <begin position="298"/>
        <end position="312"/>
    </location>
</feature>
<organism evidence="2 3">
    <name type="scientific">Miscanthus lutarioriparius</name>
    <dbReference type="NCBI Taxonomy" id="422564"/>
    <lineage>
        <taxon>Eukaryota</taxon>
        <taxon>Viridiplantae</taxon>
        <taxon>Streptophyta</taxon>
        <taxon>Embryophyta</taxon>
        <taxon>Tracheophyta</taxon>
        <taxon>Spermatophyta</taxon>
        <taxon>Magnoliopsida</taxon>
        <taxon>Liliopsida</taxon>
        <taxon>Poales</taxon>
        <taxon>Poaceae</taxon>
        <taxon>PACMAD clade</taxon>
        <taxon>Panicoideae</taxon>
        <taxon>Andropogonodae</taxon>
        <taxon>Andropogoneae</taxon>
        <taxon>Saccharinae</taxon>
        <taxon>Miscanthus</taxon>
    </lineage>
</organism>
<proteinExistence type="predicted"/>
<feature type="compositionally biased region" description="Basic and acidic residues" evidence="1">
    <location>
        <begin position="187"/>
        <end position="199"/>
    </location>
</feature>
<feature type="region of interest" description="Disordered" evidence="1">
    <location>
        <begin position="23"/>
        <end position="220"/>
    </location>
</feature>
<dbReference type="EMBL" id="CAJGYO010000013">
    <property type="protein sequence ID" value="CAD6265891.1"/>
    <property type="molecule type" value="Genomic_DNA"/>
</dbReference>
<reference evidence="2" key="1">
    <citation type="submission" date="2020-10" db="EMBL/GenBank/DDBJ databases">
        <authorList>
            <person name="Han B."/>
            <person name="Lu T."/>
            <person name="Zhao Q."/>
            <person name="Huang X."/>
            <person name="Zhao Y."/>
        </authorList>
    </citation>
    <scope>NUCLEOTIDE SEQUENCE</scope>
</reference>
<name>A0A811R762_9POAL</name>
<accession>A0A811R762</accession>
<feature type="region of interest" description="Disordered" evidence="1">
    <location>
        <begin position="293"/>
        <end position="312"/>
    </location>
</feature>
<evidence type="ECO:0000313" key="3">
    <source>
        <dbReference type="Proteomes" id="UP000604825"/>
    </source>
</evidence>